<organism evidence="8 9">
    <name type="scientific">Hondaea fermentalgiana</name>
    <dbReference type="NCBI Taxonomy" id="2315210"/>
    <lineage>
        <taxon>Eukaryota</taxon>
        <taxon>Sar</taxon>
        <taxon>Stramenopiles</taxon>
        <taxon>Bigyra</taxon>
        <taxon>Labyrinthulomycetes</taxon>
        <taxon>Thraustochytrida</taxon>
        <taxon>Thraustochytriidae</taxon>
        <taxon>Hondaea</taxon>
    </lineage>
</organism>
<dbReference type="InterPro" id="IPR051966">
    <property type="entry name" value="RPAP3"/>
</dbReference>
<dbReference type="Pfam" id="PF13432">
    <property type="entry name" value="TPR_16"/>
    <property type="match status" value="1"/>
</dbReference>
<dbReference type="GO" id="GO:0101031">
    <property type="term" value="C:protein folding chaperone complex"/>
    <property type="evidence" value="ECO:0007669"/>
    <property type="project" value="TreeGrafter"/>
</dbReference>
<dbReference type="InterPro" id="IPR025986">
    <property type="entry name" value="RPAP3-like_C"/>
</dbReference>
<dbReference type="InterPro" id="IPR013105">
    <property type="entry name" value="TPR_2"/>
</dbReference>
<evidence type="ECO:0000256" key="2">
    <source>
        <dbReference type="ARBA" id="ARBA00022803"/>
    </source>
</evidence>
<evidence type="ECO:0000256" key="5">
    <source>
        <dbReference type="PROSITE-ProRule" id="PRU00339"/>
    </source>
</evidence>
<dbReference type="InParanoid" id="A0A2R5G9H6"/>
<sequence length="980" mass="109116">MMQALAQSAGKSAKNAQEPEEALPDVPVEHLDYGYIEKCKDADELRDILRVLQSGKEGRWYELERACEKKMVECMPAKERTLYVAQHTEPSDQDKQRAASDLTSFLESIAQRDASLRGENGDARSPTSRVETENGPEAIFDVVSESSTRPAPHKERSLPPVRGTSGAEVETKSAPKTMISHRTPDEVKEEERRRQERISGYDFRAWDKYDVENELKRIDEEDQAEAARKAERIAARQAAIDERQKRAERSRAQLGLPENLEDMSADQRTFHADREREKGNECFRALEFEASLRHYSRCVLLMPPNHTDARPFANRAMALLKLERWAEAERDCDAALEVDASFTKAYIRRGMARHRRGKYLDAIDDFEEALQHEPRNTKLNGLLAESRKMYNKVGGIGAERPGAPARDGEGGNKKPETFKKLMIMEDSDSEDSDSEDDESEAKIDVEANAKVSDGLKSQEGENEQQQQQQQSELSLKESVKGSGASESEPPSPEEEYVLIDTAAQIDDWVEAKRRGAEMFAKKDFRNALAWFSRACEILRAPVQEGSETSRASSQQDLCNCLGNMAVCNKELARWNEVVQICDGILELQKDNIKALFRRGVALEELGRFEDALQDMCQILRLEPERAEAGDRIAALLAKLNSASASTKSSPPVPPVTPAAPSAIDVNTTAQSLPSTTAKAAPAASVKATSDPAKVPVEPPVLSAEETLEQIKAKGNDLFKTGDLEGALRKYQQCLDLDGTNVSVLANIAMVCLQQEEYQQAADAATKALNRASKSDKIYAKLLYRRALAKKALHNLEGALTDLQGILEIEPRNSRVQAEISQVQKLQRVETEKKRIEERRAKQAEAEELAKRAHARAAAKSSAKGRPAFSVPASGYEFQRVWRSLTASERAAYLAAIPSTQFAKIFRVELEDDTLMEMVSAIDLELIPKEMDVAQNILRALANIPRFATTIKFLSKSQRAVVQATVNKAEDPSIAKLFFPE</sequence>
<keyword evidence="9" id="KW-1185">Reference proteome</keyword>
<feature type="repeat" description="TPR" evidence="5">
    <location>
        <begin position="343"/>
        <end position="376"/>
    </location>
</feature>
<accession>A0A2R5G9H6</accession>
<reference evidence="8 9" key="1">
    <citation type="submission" date="2017-12" db="EMBL/GenBank/DDBJ databases">
        <title>Sequencing, de novo assembly and annotation of complete genome of a new Thraustochytrid species, strain FCC1311.</title>
        <authorList>
            <person name="Sedici K."/>
            <person name="Godart F."/>
            <person name="Aiese Cigliano R."/>
            <person name="Sanseverino W."/>
            <person name="Barakat M."/>
            <person name="Ortet P."/>
            <person name="Marechal E."/>
            <person name="Cagnac O."/>
            <person name="Amato A."/>
        </authorList>
    </citation>
    <scope>NUCLEOTIDE SEQUENCE [LARGE SCALE GENOMIC DNA]</scope>
</reference>
<dbReference type="SUPFAM" id="SSF48452">
    <property type="entry name" value="TPR-like"/>
    <property type="match status" value="1"/>
</dbReference>
<dbReference type="Proteomes" id="UP000241890">
    <property type="component" value="Unassembled WGS sequence"/>
</dbReference>
<feature type="region of interest" description="Disordered" evidence="6">
    <location>
        <begin position="394"/>
        <end position="494"/>
    </location>
</feature>
<feature type="domain" description="RNA-polymerase II-associated protein 3-like C-terminal" evidence="7">
    <location>
        <begin position="871"/>
        <end position="958"/>
    </location>
</feature>
<feature type="compositionally biased region" description="Basic and acidic residues" evidence="6">
    <location>
        <begin position="182"/>
        <end position="194"/>
    </location>
</feature>
<dbReference type="PROSITE" id="PS50005">
    <property type="entry name" value="TPR"/>
    <property type="match status" value="2"/>
</dbReference>
<feature type="repeat" description="TPR" evidence="5">
    <location>
        <begin position="592"/>
        <end position="625"/>
    </location>
</feature>
<keyword evidence="2 5" id="KW-0802">TPR repeat</keyword>
<dbReference type="InterPro" id="IPR019734">
    <property type="entry name" value="TPR_rpt"/>
</dbReference>
<comment type="similarity">
    <text evidence="3">Belongs to the RPAP3 family.</text>
</comment>
<feature type="region of interest" description="Disordered" evidence="6">
    <location>
        <begin position="111"/>
        <end position="194"/>
    </location>
</feature>
<dbReference type="OrthoDB" id="629492at2759"/>
<evidence type="ECO:0000256" key="3">
    <source>
        <dbReference type="ARBA" id="ARBA00038275"/>
    </source>
</evidence>
<evidence type="ECO:0000259" key="7">
    <source>
        <dbReference type="Pfam" id="PF13877"/>
    </source>
</evidence>
<keyword evidence="8" id="KW-0413">Isomerase</keyword>
<dbReference type="PANTHER" id="PTHR46423:SF1">
    <property type="entry name" value="RNA POLYMERASE II-ASSOCIATED PROTEIN 3"/>
    <property type="match status" value="1"/>
</dbReference>
<dbReference type="GO" id="GO:0016853">
    <property type="term" value="F:isomerase activity"/>
    <property type="evidence" value="ECO:0007669"/>
    <property type="project" value="UniProtKB-KW"/>
</dbReference>
<dbReference type="PROSITE" id="PS50293">
    <property type="entry name" value="TPR_REGION"/>
    <property type="match status" value="1"/>
</dbReference>
<proteinExistence type="inferred from homology"/>
<feature type="compositionally biased region" description="Polar residues" evidence="6">
    <location>
        <begin position="1"/>
        <end position="10"/>
    </location>
</feature>
<dbReference type="Pfam" id="PF07719">
    <property type="entry name" value="TPR_2"/>
    <property type="match status" value="1"/>
</dbReference>
<feature type="compositionally biased region" description="Acidic residues" evidence="6">
    <location>
        <begin position="425"/>
        <end position="439"/>
    </location>
</feature>
<dbReference type="PANTHER" id="PTHR46423">
    <property type="entry name" value="RNA POLYMERASE II-ASSOCIATED PROTEIN 3"/>
    <property type="match status" value="1"/>
</dbReference>
<feature type="compositionally biased region" description="Low complexity" evidence="6">
    <location>
        <begin position="463"/>
        <end position="473"/>
    </location>
</feature>
<keyword evidence="1" id="KW-0677">Repeat</keyword>
<evidence type="ECO:0000313" key="9">
    <source>
        <dbReference type="Proteomes" id="UP000241890"/>
    </source>
</evidence>
<dbReference type="SMART" id="SM00028">
    <property type="entry name" value="TPR"/>
    <property type="match status" value="9"/>
</dbReference>
<name>A0A2R5G9H6_9STRA</name>
<gene>
    <name evidence="8" type="ORF">FCC1311_009392</name>
</gene>
<feature type="region of interest" description="Disordered" evidence="6">
    <location>
        <begin position="1"/>
        <end position="26"/>
    </location>
</feature>
<evidence type="ECO:0000256" key="4">
    <source>
        <dbReference type="ARBA" id="ARBA00040133"/>
    </source>
</evidence>
<dbReference type="AlphaFoldDB" id="A0A2R5G9H6"/>
<evidence type="ECO:0000256" key="6">
    <source>
        <dbReference type="SAM" id="MobiDB-lite"/>
    </source>
</evidence>
<comment type="caution">
    <text evidence="8">The sequence shown here is derived from an EMBL/GenBank/DDBJ whole genome shotgun (WGS) entry which is preliminary data.</text>
</comment>
<dbReference type="InterPro" id="IPR011990">
    <property type="entry name" value="TPR-like_helical_dom_sf"/>
</dbReference>
<dbReference type="Pfam" id="PF13877">
    <property type="entry name" value="RPAP3_C"/>
    <property type="match status" value="1"/>
</dbReference>
<feature type="compositionally biased region" description="Basic and acidic residues" evidence="6">
    <location>
        <begin position="406"/>
        <end position="423"/>
    </location>
</feature>
<protein>
    <recommendedName>
        <fullName evidence="4">RNA polymerase II-associated protein 3</fullName>
    </recommendedName>
</protein>
<dbReference type="Gene3D" id="1.25.40.10">
    <property type="entry name" value="Tetratricopeptide repeat domain"/>
    <property type="match status" value="3"/>
</dbReference>
<evidence type="ECO:0000313" key="8">
    <source>
        <dbReference type="EMBL" id="GBG24721.1"/>
    </source>
</evidence>
<dbReference type="Pfam" id="PF13181">
    <property type="entry name" value="TPR_8"/>
    <property type="match status" value="1"/>
</dbReference>
<dbReference type="EMBL" id="BEYU01000008">
    <property type="protein sequence ID" value="GBG24721.1"/>
    <property type="molecule type" value="Genomic_DNA"/>
</dbReference>
<evidence type="ECO:0000256" key="1">
    <source>
        <dbReference type="ARBA" id="ARBA00022737"/>
    </source>
</evidence>